<sequence>MGWACCGCLSPGKIAENAVHDAGNNVVDSIKDKGGSGAGDAKKTADNVTKNIGGGFPSKSGNKRIEAYKNYNYKNYNYNNNNNIIINNNPTKEQQNRSVQKQQQQQQQQHQRATASLRKMDSGTGSSNENAAKTPRKCKFIENICECVPTECRCPHSLAFHGFEPPTTNTPAKAKKKKAKKKNSKESCGVIEGNKPRSWLRTVLSRVFCSNGPDEDANNVPLRMVVRSANREPLE</sequence>
<dbReference type="EMBL" id="MU853968">
    <property type="protein sequence ID" value="KAK3934681.1"/>
    <property type="molecule type" value="Genomic_DNA"/>
</dbReference>
<accession>A0AAN6MWC5</accession>
<keyword evidence="3" id="KW-1185">Reference proteome</keyword>
<name>A0AAN6MWC5_9PEZI</name>
<proteinExistence type="predicted"/>
<evidence type="ECO:0000313" key="3">
    <source>
        <dbReference type="Proteomes" id="UP001303473"/>
    </source>
</evidence>
<evidence type="ECO:0000256" key="1">
    <source>
        <dbReference type="SAM" id="MobiDB-lite"/>
    </source>
</evidence>
<dbReference type="AlphaFoldDB" id="A0AAN6MWC5"/>
<organism evidence="2 3">
    <name type="scientific">Diplogelasinospora grovesii</name>
    <dbReference type="NCBI Taxonomy" id="303347"/>
    <lineage>
        <taxon>Eukaryota</taxon>
        <taxon>Fungi</taxon>
        <taxon>Dikarya</taxon>
        <taxon>Ascomycota</taxon>
        <taxon>Pezizomycotina</taxon>
        <taxon>Sordariomycetes</taxon>
        <taxon>Sordariomycetidae</taxon>
        <taxon>Sordariales</taxon>
        <taxon>Diplogelasinosporaceae</taxon>
        <taxon>Diplogelasinospora</taxon>
    </lineage>
</organism>
<protein>
    <submittedName>
        <fullName evidence="2">Uncharacterized protein</fullName>
    </submittedName>
</protein>
<feature type="compositionally biased region" description="Basic and acidic residues" evidence="1">
    <location>
        <begin position="34"/>
        <end position="45"/>
    </location>
</feature>
<feature type="region of interest" description="Disordered" evidence="1">
    <location>
        <begin position="82"/>
        <end position="133"/>
    </location>
</feature>
<dbReference type="Proteomes" id="UP001303473">
    <property type="component" value="Unassembled WGS sequence"/>
</dbReference>
<comment type="caution">
    <text evidence="2">The sequence shown here is derived from an EMBL/GenBank/DDBJ whole genome shotgun (WGS) entry which is preliminary data.</text>
</comment>
<feature type="region of interest" description="Disordered" evidence="1">
    <location>
        <begin position="34"/>
        <end position="61"/>
    </location>
</feature>
<evidence type="ECO:0000313" key="2">
    <source>
        <dbReference type="EMBL" id="KAK3934681.1"/>
    </source>
</evidence>
<feature type="compositionally biased region" description="Low complexity" evidence="1">
    <location>
        <begin position="96"/>
        <end position="111"/>
    </location>
</feature>
<gene>
    <name evidence="2" type="ORF">QBC46DRAFT_358840</name>
</gene>
<reference evidence="3" key="1">
    <citation type="journal article" date="2023" name="Mol. Phylogenet. Evol.">
        <title>Genome-scale phylogeny and comparative genomics of the fungal order Sordariales.</title>
        <authorList>
            <person name="Hensen N."/>
            <person name="Bonometti L."/>
            <person name="Westerberg I."/>
            <person name="Brannstrom I.O."/>
            <person name="Guillou S."/>
            <person name="Cros-Aarteil S."/>
            <person name="Calhoun S."/>
            <person name="Haridas S."/>
            <person name="Kuo A."/>
            <person name="Mondo S."/>
            <person name="Pangilinan J."/>
            <person name="Riley R."/>
            <person name="LaButti K."/>
            <person name="Andreopoulos B."/>
            <person name="Lipzen A."/>
            <person name="Chen C."/>
            <person name="Yan M."/>
            <person name="Daum C."/>
            <person name="Ng V."/>
            <person name="Clum A."/>
            <person name="Steindorff A."/>
            <person name="Ohm R.A."/>
            <person name="Martin F."/>
            <person name="Silar P."/>
            <person name="Natvig D.O."/>
            <person name="Lalanne C."/>
            <person name="Gautier V."/>
            <person name="Ament-Velasquez S.L."/>
            <person name="Kruys A."/>
            <person name="Hutchinson M.I."/>
            <person name="Powell A.J."/>
            <person name="Barry K."/>
            <person name="Miller A.N."/>
            <person name="Grigoriev I.V."/>
            <person name="Debuchy R."/>
            <person name="Gladieux P."/>
            <person name="Hiltunen Thoren M."/>
            <person name="Johannesson H."/>
        </authorList>
    </citation>
    <scope>NUCLEOTIDE SEQUENCE [LARGE SCALE GENOMIC DNA]</scope>
    <source>
        <strain evidence="3">CBS 340.73</strain>
    </source>
</reference>